<evidence type="ECO:0000313" key="3">
    <source>
        <dbReference type="EMBL" id="RSH93312.1"/>
    </source>
</evidence>
<gene>
    <name evidence="3" type="ORF">EHS25_007666</name>
</gene>
<evidence type="ECO:0000256" key="1">
    <source>
        <dbReference type="SAM" id="Coils"/>
    </source>
</evidence>
<dbReference type="Proteomes" id="UP000279259">
    <property type="component" value="Unassembled WGS sequence"/>
</dbReference>
<feature type="coiled-coil region" evidence="1">
    <location>
        <begin position="238"/>
        <end position="265"/>
    </location>
</feature>
<dbReference type="EMBL" id="RSCD01000004">
    <property type="protein sequence ID" value="RSH93312.1"/>
    <property type="molecule type" value="Genomic_DNA"/>
</dbReference>
<feature type="compositionally biased region" description="Low complexity" evidence="2">
    <location>
        <begin position="126"/>
        <end position="140"/>
    </location>
</feature>
<feature type="compositionally biased region" description="Polar residues" evidence="2">
    <location>
        <begin position="46"/>
        <end position="56"/>
    </location>
</feature>
<sequence>MITFSGTGASGSAQPSNTASLTLPVSDTSAKAPQSGPAKKEVSSRAARTSPYQRPSSYIPFSPSSKRIGDLFVPHLEVRDTGLKTTTPGGPLKSTCPLIKQSDVVDTPSTDSELDDASTALQRYCRSPIPADSRASSSSRGGNQGKTKPPSTSKLIACFEEEVEGSTRPLRDEIAKLKKDNARLDGENRANKVDLRLLRDGTAGLELKVTEMRARLELSEKREADIREAAKTIREWAQSRVEKEYEEAANEKDKAEEKLGSLEEVKKHIEAFGK</sequence>
<dbReference type="AlphaFoldDB" id="A0A427YQE2"/>
<comment type="caution">
    <text evidence="3">The sequence shown here is derived from an EMBL/GenBank/DDBJ whole genome shotgun (WGS) entry which is preliminary data.</text>
</comment>
<name>A0A427YQE2_9TREE</name>
<feature type="compositionally biased region" description="Polar residues" evidence="2">
    <location>
        <begin position="145"/>
        <end position="154"/>
    </location>
</feature>
<feature type="compositionally biased region" description="Low complexity" evidence="2">
    <location>
        <begin position="83"/>
        <end position="93"/>
    </location>
</feature>
<organism evidence="3 4">
    <name type="scientific">Saitozyma podzolica</name>
    <dbReference type="NCBI Taxonomy" id="1890683"/>
    <lineage>
        <taxon>Eukaryota</taxon>
        <taxon>Fungi</taxon>
        <taxon>Dikarya</taxon>
        <taxon>Basidiomycota</taxon>
        <taxon>Agaricomycotina</taxon>
        <taxon>Tremellomycetes</taxon>
        <taxon>Tremellales</taxon>
        <taxon>Trimorphomycetaceae</taxon>
        <taxon>Saitozyma</taxon>
    </lineage>
</organism>
<dbReference type="OrthoDB" id="10593480at2759"/>
<proteinExistence type="predicted"/>
<keyword evidence="1" id="KW-0175">Coiled coil</keyword>
<feature type="compositionally biased region" description="Polar residues" evidence="2">
    <location>
        <begin position="1"/>
        <end position="32"/>
    </location>
</feature>
<evidence type="ECO:0000313" key="4">
    <source>
        <dbReference type="Proteomes" id="UP000279259"/>
    </source>
</evidence>
<protein>
    <submittedName>
        <fullName evidence="3">Uncharacterized protein</fullName>
    </submittedName>
</protein>
<keyword evidence="4" id="KW-1185">Reference proteome</keyword>
<evidence type="ECO:0000256" key="2">
    <source>
        <dbReference type="SAM" id="MobiDB-lite"/>
    </source>
</evidence>
<reference evidence="3 4" key="1">
    <citation type="submission" date="2018-11" db="EMBL/GenBank/DDBJ databases">
        <title>Genome sequence of Saitozyma podzolica DSM 27192.</title>
        <authorList>
            <person name="Aliyu H."/>
            <person name="Gorte O."/>
            <person name="Ochsenreither K."/>
        </authorList>
    </citation>
    <scope>NUCLEOTIDE SEQUENCE [LARGE SCALE GENOMIC DNA]</scope>
    <source>
        <strain evidence="3 4">DSM 27192</strain>
    </source>
</reference>
<feature type="region of interest" description="Disordered" evidence="2">
    <location>
        <begin position="81"/>
        <end position="154"/>
    </location>
</feature>
<accession>A0A427YQE2</accession>
<feature type="region of interest" description="Disordered" evidence="2">
    <location>
        <begin position="1"/>
        <end position="66"/>
    </location>
</feature>